<proteinExistence type="inferred from homology"/>
<evidence type="ECO:0000256" key="3">
    <source>
        <dbReference type="ARBA" id="ARBA00023027"/>
    </source>
</evidence>
<dbReference type="PRINTS" id="PR00084">
    <property type="entry name" value="MTLDHDRGNASE"/>
</dbReference>
<evidence type="ECO:0000259" key="6">
    <source>
        <dbReference type="Pfam" id="PF01232"/>
    </source>
</evidence>
<evidence type="ECO:0000313" key="8">
    <source>
        <dbReference type="EMBL" id="CAF0745370.1"/>
    </source>
</evidence>
<evidence type="ECO:0000313" key="9">
    <source>
        <dbReference type="EMBL" id="CAF4040212.1"/>
    </source>
</evidence>
<dbReference type="Proteomes" id="UP000663845">
    <property type="component" value="Unassembled WGS sequence"/>
</dbReference>
<dbReference type="Proteomes" id="UP000663844">
    <property type="component" value="Unassembled WGS sequence"/>
</dbReference>
<protein>
    <recommendedName>
        <fullName evidence="4">mannitol 2-dehydrogenase</fullName>
        <ecNumber evidence="4">1.1.1.67</ecNumber>
    </recommendedName>
</protein>
<feature type="domain" description="Mannitol dehydrogenase N-terminal" evidence="6">
    <location>
        <begin position="35"/>
        <end position="280"/>
    </location>
</feature>
<dbReference type="Gene3D" id="1.10.1040.10">
    <property type="entry name" value="N-(1-d-carboxylethyl)-l-norvaline Dehydrogenase, domain 2"/>
    <property type="match status" value="1"/>
</dbReference>
<dbReference type="GO" id="GO:0046029">
    <property type="term" value="F:mannitol dehydrogenase activity"/>
    <property type="evidence" value="ECO:0007669"/>
    <property type="project" value="TreeGrafter"/>
</dbReference>
<feature type="domain" description="Mannitol dehydrogenase C-terminal" evidence="7">
    <location>
        <begin position="294"/>
        <end position="482"/>
    </location>
</feature>
<dbReference type="InterPro" id="IPR013328">
    <property type="entry name" value="6PGD_dom2"/>
</dbReference>
<dbReference type="InterPro" id="IPR013131">
    <property type="entry name" value="Mannitol_DH_N"/>
</dbReference>
<dbReference type="GO" id="GO:0050086">
    <property type="term" value="F:mannitol 2-dehydrogenase activity"/>
    <property type="evidence" value="ECO:0007669"/>
    <property type="project" value="UniProtKB-EC"/>
</dbReference>
<dbReference type="SUPFAM" id="SSF48179">
    <property type="entry name" value="6-phosphogluconate dehydrogenase C-terminal domain-like"/>
    <property type="match status" value="1"/>
</dbReference>
<dbReference type="PANTHER" id="PTHR43362">
    <property type="entry name" value="MANNITOL DEHYDROGENASE DSF1-RELATED"/>
    <property type="match status" value="1"/>
</dbReference>
<evidence type="ECO:0000259" key="7">
    <source>
        <dbReference type="Pfam" id="PF08125"/>
    </source>
</evidence>
<keyword evidence="3" id="KW-0520">NAD</keyword>
<accession>A0A813NW04</accession>
<gene>
    <name evidence="8" type="ORF">JYZ213_LOCUS2146</name>
    <name evidence="9" type="ORF">OXD698_LOCUS31873</name>
</gene>
<dbReference type="Pfam" id="PF08125">
    <property type="entry name" value="Mannitol_dh_C"/>
    <property type="match status" value="1"/>
</dbReference>
<sequence length="505" mass="57864">MIVDSALNQLIINKSKCDHTGVHFPTYDRKQLKHGIVHLSVGNFHRSHLAYYMDILASEYEQTEWGIIGIGIRSVDKPISTVMKTQDCLYTLVSKGTDKTDINIRIIGSLIDYIFAPEEPENVLAILIHPNTRIVSMTITVSGYDLDMNHPDIQHDLQNSDKPKTIFGFLVHALDARRRNNDKPFTIMSCDNVQQNGEVTKKCILKFVQHLNNAELLEYIETKVTFPNAMVDRITPATTDVDREYIRSHYGIADGWPVIAENFIQWVIEDSFCNGRPPLELLSSSPYNVLLTEHVEAYECMKMRLLNASHTAMASLGFLMGYTYIHEIISDQFIKVYIKRLMDQEITPTLPPVPGIDFENYKQTLIERFSNPHIKDNALRICMDGASKFPKFIVPTIMEQFKRRNNPHYCALAIGAWIRYLGGYDEQNKPIILQDVVATEHKLDKLASKTILDVKQILNVQQVFGVIGQHQQFTDDVERVVKLMYEIGSKETLKYWINADVINKQ</sequence>
<dbReference type="PROSITE" id="PS00974">
    <property type="entry name" value="MANNITOL_DHGENASE"/>
    <property type="match status" value="1"/>
</dbReference>
<dbReference type="EC" id="1.1.1.67" evidence="4"/>
<dbReference type="SUPFAM" id="SSF51735">
    <property type="entry name" value="NAD(P)-binding Rossmann-fold domains"/>
    <property type="match status" value="1"/>
</dbReference>
<evidence type="ECO:0000256" key="5">
    <source>
        <dbReference type="ARBA" id="ARBA00047733"/>
    </source>
</evidence>
<comment type="caution">
    <text evidence="8">The sequence shown here is derived from an EMBL/GenBank/DDBJ whole genome shotgun (WGS) entry which is preliminary data.</text>
</comment>
<comment type="catalytic activity">
    <reaction evidence="5">
        <text>D-mannitol + NAD(+) = D-fructose + NADH + H(+)</text>
        <dbReference type="Rhea" id="RHEA:12084"/>
        <dbReference type="ChEBI" id="CHEBI:15378"/>
        <dbReference type="ChEBI" id="CHEBI:16899"/>
        <dbReference type="ChEBI" id="CHEBI:37721"/>
        <dbReference type="ChEBI" id="CHEBI:57540"/>
        <dbReference type="ChEBI" id="CHEBI:57945"/>
        <dbReference type="EC" id="1.1.1.67"/>
    </reaction>
</comment>
<dbReference type="InterPro" id="IPR008927">
    <property type="entry name" value="6-PGluconate_DH-like_C_sf"/>
</dbReference>
<dbReference type="InterPro" id="IPR013118">
    <property type="entry name" value="Mannitol_DH_C"/>
</dbReference>
<reference evidence="8" key="1">
    <citation type="submission" date="2021-02" db="EMBL/GenBank/DDBJ databases">
        <authorList>
            <person name="Nowell W R."/>
        </authorList>
    </citation>
    <scope>NUCLEOTIDE SEQUENCE</scope>
</reference>
<name>A0A813NW04_9BILA</name>
<dbReference type="GO" id="GO:0019594">
    <property type="term" value="P:mannitol metabolic process"/>
    <property type="evidence" value="ECO:0007669"/>
    <property type="project" value="InterPro"/>
</dbReference>
<dbReference type="InterPro" id="IPR036291">
    <property type="entry name" value="NAD(P)-bd_dom_sf"/>
</dbReference>
<organism evidence="8 10">
    <name type="scientific">Adineta steineri</name>
    <dbReference type="NCBI Taxonomy" id="433720"/>
    <lineage>
        <taxon>Eukaryota</taxon>
        <taxon>Metazoa</taxon>
        <taxon>Spiralia</taxon>
        <taxon>Gnathifera</taxon>
        <taxon>Rotifera</taxon>
        <taxon>Eurotatoria</taxon>
        <taxon>Bdelloidea</taxon>
        <taxon>Adinetida</taxon>
        <taxon>Adinetidae</taxon>
        <taxon>Adineta</taxon>
    </lineage>
</organism>
<dbReference type="InterPro" id="IPR023027">
    <property type="entry name" value="Mannitol_DH_CS"/>
</dbReference>
<dbReference type="AlphaFoldDB" id="A0A813NW04"/>
<dbReference type="EMBL" id="CAJNOG010000010">
    <property type="protein sequence ID" value="CAF0745370.1"/>
    <property type="molecule type" value="Genomic_DNA"/>
</dbReference>
<evidence type="ECO:0000256" key="4">
    <source>
        <dbReference type="ARBA" id="ARBA00038970"/>
    </source>
</evidence>
<evidence type="ECO:0000256" key="1">
    <source>
        <dbReference type="ARBA" id="ARBA00006541"/>
    </source>
</evidence>
<dbReference type="InterPro" id="IPR000669">
    <property type="entry name" value="Mannitol_DH"/>
</dbReference>
<dbReference type="PANTHER" id="PTHR43362:SF1">
    <property type="entry name" value="MANNITOL DEHYDROGENASE 2-RELATED"/>
    <property type="match status" value="1"/>
</dbReference>
<comment type="similarity">
    <text evidence="1">Belongs to the mannitol dehydrogenase family.</text>
</comment>
<dbReference type="InterPro" id="IPR050988">
    <property type="entry name" value="Mannitol_DH/Oxidoreductase"/>
</dbReference>
<keyword evidence="2" id="KW-0560">Oxidoreductase</keyword>
<evidence type="ECO:0000256" key="2">
    <source>
        <dbReference type="ARBA" id="ARBA00023002"/>
    </source>
</evidence>
<evidence type="ECO:0000313" key="10">
    <source>
        <dbReference type="Proteomes" id="UP000663845"/>
    </source>
</evidence>
<dbReference type="Gene3D" id="3.40.50.720">
    <property type="entry name" value="NAD(P)-binding Rossmann-like Domain"/>
    <property type="match status" value="1"/>
</dbReference>
<dbReference type="Pfam" id="PF01232">
    <property type="entry name" value="Mannitol_dh"/>
    <property type="match status" value="1"/>
</dbReference>
<dbReference type="EMBL" id="CAJOAZ010004025">
    <property type="protein sequence ID" value="CAF4040212.1"/>
    <property type="molecule type" value="Genomic_DNA"/>
</dbReference>